<name>E1X0V5_HALMS</name>
<gene>
    <name evidence="1" type="ordered locus">BMS_1597</name>
</gene>
<protein>
    <submittedName>
        <fullName evidence="1">Fimbrial protein</fullName>
    </submittedName>
</protein>
<dbReference type="HOGENOM" id="CLU_1666964_0_0_7"/>
<reference evidence="2" key="1">
    <citation type="journal article" date="2013" name="ISME J.">
        <title>A small predatory core genome in the divergent marine Bacteriovorax marinus SJ and the terrestrial Bdellovibrio bacteriovorus.</title>
        <authorList>
            <person name="Crossman L.C."/>
            <person name="Chen H."/>
            <person name="Cerdeno-Tarraga A.M."/>
            <person name="Brooks K."/>
            <person name="Quail M.A."/>
            <person name="Pineiro S.A."/>
            <person name="Hobley L."/>
            <person name="Sockett R.E."/>
            <person name="Bentley S.D."/>
            <person name="Parkhill J."/>
            <person name="Williams H.N."/>
            <person name="Stine O.C."/>
        </authorList>
    </citation>
    <scope>NUCLEOTIDE SEQUENCE [LARGE SCALE GENOMIC DNA]</scope>
    <source>
        <strain evidence="2">ATCC BAA-682 / DSM 15412 / SJ</strain>
    </source>
</reference>
<proteinExistence type="predicted"/>
<dbReference type="AlphaFoldDB" id="E1X0V5"/>
<dbReference type="STRING" id="862908.BMS_1597"/>
<dbReference type="eggNOG" id="ENOG5033GZA">
    <property type="taxonomic scope" value="Bacteria"/>
</dbReference>
<evidence type="ECO:0000313" key="1">
    <source>
        <dbReference type="EMBL" id="CBW26444.1"/>
    </source>
</evidence>
<dbReference type="EMBL" id="FQ312005">
    <property type="protein sequence ID" value="CBW26444.1"/>
    <property type="molecule type" value="Genomic_DNA"/>
</dbReference>
<sequence>MAPSLYILKVTYSYGGSMRKLFLGTILSITTISSFAAPQGTLLLQGTINQVLSLTVSPESGVNTSLDLTSTQTDLKVAEVGEQTNSNTGYKILIRTANGGSLKNGSFDEVSYSMKYDGSPVTLSTSDTEVKNESTGGVYDHSSDVEISYTGQPAASLTQGTYSDTVTFTIQVN</sequence>
<accession>E1X0V5</accession>
<organism evidence="1 2">
    <name type="scientific">Halobacteriovorax marinus (strain ATCC BAA-682 / DSM 15412 / SJ)</name>
    <name type="common">Bacteriovorax marinus</name>
    <dbReference type="NCBI Taxonomy" id="862908"/>
    <lineage>
        <taxon>Bacteria</taxon>
        <taxon>Pseudomonadati</taxon>
        <taxon>Bdellovibrionota</taxon>
        <taxon>Bacteriovoracia</taxon>
        <taxon>Bacteriovoracales</taxon>
        <taxon>Halobacteriovoraceae</taxon>
        <taxon>Halobacteriovorax</taxon>
    </lineage>
</organism>
<dbReference type="Proteomes" id="UP000008963">
    <property type="component" value="Chromosome"/>
</dbReference>
<keyword evidence="2" id="KW-1185">Reference proteome</keyword>
<evidence type="ECO:0000313" key="2">
    <source>
        <dbReference type="Proteomes" id="UP000008963"/>
    </source>
</evidence>
<dbReference type="PATRIC" id="fig|862908.3.peg.1520"/>
<dbReference type="KEGG" id="bmx:BMS_1597"/>